<dbReference type="AlphaFoldDB" id="A0A9Q0ASC4"/>
<dbReference type="Pfam" id="PF20684">
    <property type="entry name" value="Fung_rhodopsin"/>
    <property type="match status" value="1"/>
</dbReference>
<evidence type="ECO:0000313" key="9">
    <source>
        <dbReference type="EMBL" id="KAI1874419.1"/>
    </source>
</evidence>
<evidence type="ECO:0000256" key="7">
    <source>
        <dbReference type="SAM" id="Phobius"/>
    </source>
</evidence>
<feature type="domain" description="Rhodopsin" evidence="8">
    <location>
        <begin position="64"/>
        <end position="304"/>
    </location>
</feature>
<feature type="compositionally biased region" description="Polar residues" evidence="6">
    <location>
        <begin position="334"/>
        <end position="344"/>
    </location>
</feature>
<dbReference type="Proteomes" id="UP000829685">
    <property type="component" value="Unassembled WGS sequence"/>
</dbReference>
<comment type="caution">
    <text evidence="9">The sequence shown here is derived from an EMBL/GenBank/DDBJ whole genome shotgun (WGS) entry which is preliminary data.</text>
</comment>
<evidence type="ECO:0000256" key="2">
    <source>
        <dbReference type="ARBA" id="ARBA00022692"/>
    </source>
</evidence>
<feature type="region of interest" description="Disordered" evidence="6">
    <location>
        <begin position="325"/>
        <end position="368"/>
    </location>
</feature>
<dbReference type="PANTHER" id="PTHR33048:SF160">
    <property type="entry name" value="SAT4 FAMILY MEMBRANE PROTEIN"/>
    <property type="match status" value="1"/>
</dbReference>
<evidence type="ECO:0000256" key="3">
    <source>
        <dbReference type="ARBA" id="ARBA00022989"/>
    </source>
</evidence>
<feature type="transmembrane region" description="Helical" evidence="7">
    <location>
        <begin position="77"/>
        <end position="97"/>
    </location>
</feature>
<keyword evidence="10" id="KW-1185">Reference proteome</keyword>
<keyword evidence="2 7" id="KW-0812">Transmembrane</keyword>
<comment type="similarity">
    <text evidence="5">Belongs to the SAT4 family.</text>
</comment>
<keyword evidence="3 7" id="KW-1133">Transmembrane helix</keyword>
<sequence>MSAPDSPDFSSLDPATQAYILAQPALEPPIGQDSIFDNPPNYSAAAVVLFSVCLVLITLTFIGRVYMKFFVMKQKSLGDYLLILAYALLIVNFVFTYRMTEKPGIFVHQWNVHLGDFIYFLRDVFITSQLYIGSILLIKVAILLEWIRIFAPPGNRHFVYWASHIMIWANVVFYVSIFIAFNIACTPYEYNWNVLLKGNCDRVNTHYTNLATSIFNVISDFMILIIPQRAIWKLHMSTKKKLGVSMVFAIGLLACVSALIRLIETVRHALSADYVYTFAGIMCCCAAELTCGFLVVSVPSFPKAFSAINLSKLLSKLSFRSSSSKLRSSKKSGDASSWPPSSGGYSEVKTKAAKTSAEGDERQLFPMAKLQNNSSNDYSLYDSAGHAERGIYQTTHFEATESFDPNATRSEYRRQEQWDDNRI</sequence>
<keyword evidence="4 7" id="KW-0472">Membrane</keyword>
<feature type="region of interest" description="Disordered" evidence="6">
    <location>
        <begin position="398"/>
        <end position="423"/>
    </location>
</feature>
<feature type="transmembrane region" description="Helical" evidence="7">
    <location>
        <begin position="165"/>
        <end position="190"/>
    </location>
</feature>
<dbReference type="PANTHER" id="PTHR33048">
    <property type="entry name" value="PTH11-LIKE INTEGRAL MEMBRANE PROTEIN (AFU_ORTHOLOGUE AFUA_5G11245)"/>
    <property type="match status" value="1"/>
</dbReference>
<comment type="subcellular location">
    <subcellularLocation>
        <location evidence="1">Membrane</location>
        <topology evidence="1">Multi-pass membrane protein</topology>
    </subcellularLocation>
</comment>
<feature type="compositionally biased region" description="Polar residues" evidence="6">
    <location>
        <begin position="398"/>
        <end position="409"/>
    </location>
</feature>
<name>A0A9Q0ASC4_9PEZI</name>
<evidence type="ECO:0000259" key="8">
    <source>
        <dbReference type="Pfam" id="PF20684"/>
    </source>
</evidence>
<dbReference type="InterPro" id="IPR049326">
    <property type="entry name" value="Rhodopsin_dom_fungi"/>
</dbReference>
<feature type="transmembrane region" description="Helical" evidence="7">
    <location>
        <begin position="242"/>
        <end position="263"/>
    </location>
</feature>
<feature type="compositionally biased region" description="Basic and acidic residues" evidence="6">
    <location>
        <begin position="410"/>
        <end position="423"/>
    </location>
</feature>
<evidence type="ECO:0000256" key="6">
    <source>
        <dbReference type="SAM" id="MobiDB-lite"/>
    </source>
</evidence>
<evidence type="ECO:0000256" key="1">
    <source>
        <dbReference type="ARBA" id="ARBA00004141"/>
    </source>
</evidence>
<proteinExistence type="inferred from homology"/>
<reference evidence="9" key="1">
    <citation type="submission" date="2021-03" db="EMBL/GenBank/DDBJ databases">
        <title>Revisited historic fungal species revealed as producer of novel bioactive compounds through whole genome sequencing and comparative genomics.</title>
        <authorList>
            <person name="Vignolle G.A."/>
            <person name="Hochenegger N."/>
            <person name="Mach R.L."/>
            <person name="Mach-Aigner A.R."/>
            <person name="Javad Rahimi M."/>
            <person name="Salim K.A."/>
            <person name="Chan C.M."/>
            <person name="Lim L.B.L."/>
            <person name="Cai F."/>
            <person name="Druzhinina I.S."/>
            <person name="U'Ren J.M."/>
            <person name="Derntl C."/>
        </authorList>
    </citation>
    <scope>NUCLEOTIDE SEQUENCE</scope>
    <source>
        <strain evidence="9">TUCIM 5799</strain>
    </source>
</reference>
<feature type="transmembrane region" description="Helical" evidence="7">
    <location>
        <begin position="210"/>
        <end position="230"/>
    </location>
</feature>
<feature type="transmembrane region" description="Helical" evidence="7">
    <location>
        <begin position="117"/>
        <end position="144"/>
    </location>
</feature>
<accession>A0A9Q0ASC4</accession>
<dbReference type="EMBL" id="JAFIMR010000009">
    <property type="protein sequence ID" value="KAI1874419.1"/>
    <property type="molecule type" value="Genomic_DNA"/>
</dbReference>
<organism evidence="9 10">
    <name type="scientific">Neoarthrinium moseri</name>
    <dbReference type="NCBI Taxonomy" id="1658444"/>
    <lineage>
        <taxon>Eukaryota</taxon>
        <taxon>Fungi</taxon>
        <taxon>Dikarya</taxon>
        <taxon>Ascomycota</taxon>
        <taxon>Pezizomycotina</taxon>
        <taxon>Sordariomycetes</taxon>
        <taxon>Xylariomycetidae</taxon>
        <taxon>Amphisphaeriales</taxon>
        <taxon>Apiosporaceae</taxon>
        <taxon>Neoarthrinium</taxon>
    </lineage>
</organism>
<feature type="transmembrane region" description="Helical" evidence="7">
    <location>
        <begin position="275"/>
        <end position="296"/>
    </location>
</feature>
<evidence type="ECO:0000256" key="4">
    <source>
        <dbReference type="ARBA" id="ARBA00023136"/>
    </source>
</evidence>
<gene>
    <name evidence="9" type="ORF">JX265_004627</name>
</gene>
<dbReference type="InterPro" id="IPR052337">
    <property type="entry name" value="SAT4-like"/>
</dbReference>
<dbReference type="GO" id="GO:0016020">
    <property type="term" value="C:membrane"/>
    <property type="evidence" value="ECO:0007669"/>
    <property type="project" value="UniProtKB-SubCell"/>
</dbReference>
<dbReference type="OrthoDB" id="2496787at2759"/>
<protein>
    <recommendedName>
        <fullName evidence="8">Rhodopsin domain-containing protein</fullName>
    </recommendedName>
</protein>
<evidence type="ECO:0000313" key="10">
    <source>
        <dbReference type="Proteomes" id="UP000829685"/>
    </source>
</evidence>
<evidence type="ECO:0000256" key="5">
    <source>
        <dbReference type="ARBA" id="ARBA00038359"/>
    </source>
</evidence>
<feature type="transmembrane region" description="Helical" evidence="7">
    <location>
        <begin position="42"/>
        <end position="65"/>
    </location>
</feature>